<dbReference type="EMBL" id="WODA01000012">
    <property type="protein sequence ID" value="MUN06913.1"/>
    <property type="molecule type" value="Genomic_DNA"/>
</dbReference>
<sequence>MVPDPEPAGDQRPVDESYDGEQFDDGSDSLDDSTDYGSDEAGTEDDFEGEQFEDDEFEAGDNGMGGDIAGFVPSELVGVWSGGDGWWLTFAADGSYVWTGRNSVTDFQDSGVAIVSGSTLELYSASGTLEQMSFSIEPPAVEEVYGVQLGDTLTLRWAGGQSTYMRD</sequence>
<comment type="caution">
    <text evidence="2">The sequence shown here is derived from an EMBL/GenBank/DDBJ whole genome shotgun (WGS) entry which is preliminary data.</text>
</comment>
<gene>
    <name evidence="2" type="ORF">GLX25_07255</name>
</gene>
<organism evidence="2 3">
    <name type="scientific">Agromyces luteolus</name>
    <dbReference type="NCBI Taxonomy" id="88373"/>
    <lineage>
        <taxon>Bacteria</taxon>
        <taxon>Bacillati</taxon>
        <taxon>Actinomycetota</taxon>
        <taxon>Actinomycetes</taxon>
        <taxon>Micrococcales</taxon>
        <taxon>Microbacteriaceae</taxon>
        <taxon>Agromyces</taxon>
    </lineage>
</organism>
<proteinExistence type="predicted"/>
<name>A0A7C9LYM1_9MICO</name>
<accession>A0A7C9LYM1</accession>
<feature type="compositionally biased region" description="Acidic residues" evidence="1">
    <location>
        <begin position="16"/>
        <end position="50"/>
    </location>
</feature>
<dbReference type="Proteomes" id="UP000480122">
    <property type="component" value="Unassembled WGS sequence"/>
</dbReference>
<evidence type="ECO:0000256" key="1">
    <source>
        <dbReference type="SAM" id="MobiDB-lite"/>
    </source>
</evidence>
<protein>
    <submittedName>
        <fullName evidence="2">Uncharacterized protein</fullName>
    </submittedName>
</protein>
<reference evidence="2 3" key="1">
    <citation type="submission" date="2019-11" db="EMBL/GenBank/DDBJ databases">
        <title>Agromyces kandeliae sp. nov., isolated from mangrove soil.</title>
        <authorList>
            <person name="Wang R."/>
        </authorList>
    </citation>
    <scope>NUCLEOTIDE SEQUENCE [LARGE SCALE GENOMIC DNA]</scope>
    <source>
        <strain evidence="2 3">JCM 11431</strain>
    </source>
</reference>
<keyword evidence="3" id="KW-1185">Reference proteome</keyword>
<dbReference type="RefSeq" id="WP_155841680.1">
    <property type="nucleotide sequence ID" value="NZ_BAAAIA010000008.1"/>
</dbReference>
<evidence type="ECO:0000313" key="2">
    <source>
        <dbReference type="EMBL" id="MUN06913.1"/>
    </source>
</evidence>
<feature type="region of interest" description="Disordered" evidence="1">
    <location>
        <begin position="1"/>
        <end position="50"/>
    </location>
</feature>
<evidence type="ECO:0000313" key="3">
    <source>
        <dbReference type="Proteomes" id="UP000480122"/>
    </source>
</evidence>
<dbReference type="AlphaFoldDB" id="A0A7C9LYM1"/>